<proteinExistence type="predicted"/>
<evidence type="ECO:0000313" key="2">
    <source>
        <dbReference type="EMBL" id="CAE7192708.1"/>
    </source>
</evidence>
<reference evidence="2" key="1">
    <citation type="submission" date="2021-02" db="EMBL/GenBank/DDBJ databases">
        <authorList>
            <person name="Dougan E. K."/>
            <person name="Rhodes N."/>
            <person name="Thang M."/>
            <person name="Chan C."/>
        </authorList>
    </citation>
    <scope>NUCLEOTIDE SEQUENCE</scope>
</reference>
<feature type="region of interest" description="Disordered" evidence="1">
    <location>
        <begin position="179"/>
        <end position="222"/>
    </location>
</feature>
<dbReference type="AlphaFoldDB" id="A0A812J2Y8"/>
<feature type="non-terminal residue" evidence="2">
    <location>
        <position position="1"/>
    </location>
</feature>
<comment type="caution">
    <text evidence="2">The sequence shown here is derived from an EMBL/GenBank/DDBJ whole genome shotgun (WGS) entry which is preliminary data.</text>
</comment>
<feature type="region of interest" description="Disordered" evidence="1">
    <location>
        <begin position="680"/>
        <end position="715"/>
    </location>
</feature>
<feature type="compositionally biased region" description="Basic and acidic residues" evidence="1">
    <location>
        <begin position="692"/>
        <end position="703"/>
    </location>
</feature>
<dbReference type="GO" id="GO:0006508">
    <property type="term" value="P:proteolysis"/>
    <property type="evidence" value="ECO:0007669"/>
    <property type="project" value="InterPro"/>
</dbReference>
<keyword evidence="3" id="KW-1185">Reference proteome</keyword>
<sequence>MSSASSTDEITRTREGVPVWDGDASTYTAYAEAAELYEQTTAYHKRSLVAPRLVAELQGAARKLVVGQPANWLSFNGGVAKLLEHLRVGLGQPKIPEFTEHLHRYFRQSRRRNGESINSYVSRKMEIYLRAQQAMKRLKPVHETETSRTASDGGRQHDWRPYYQGAPWWNGGGWNWSSWTGDRQNEARTTEEEPTEDQSTDTQSTRRESWQSEATWGDSDWSGERSWNHWTWQWQWGSWPQWETEPPTAREILPAEEKNDMEAALGTGIPTSMAMQQGKCVVDSGATKSIGSVTALEQLMQQNLQQAGKTGVEHVDVSDRPTFNFGNSSEDQCSSTVEMQLKAGGQDGRLRVHALNVGQGPILLSIAALRSLGAIIDFREDLMCMRELDPHRIIALERSSTGHQLIDLSKDLYQNATTVERAVPSLKSFVQESATLADECSLQVLFPQPHNMSGMTNQQLRAKIQQYGESPPSRWTKAELQRLEELSGQNAFVAAPKVRAEKSQYQQLVQDLNAAARKKDHLLVFCEKTLRLNVNRNMTIDQMRREAMFAIYQKSTPDPTDLVGFGKHASLTYEEIKAHHPDYARWVTTTANENAADSDPRLQRLAGWLENNPARVGHAATTMARRAEASQEVKVPPSEMVKGKSKKSSVASGCSDSEASASSSQVSMLASLVEQLREEVADLKKEPRRKKTTVENEDNKTEDSYAMISEKTAGM</sequence>
<feature type="region of interest" description="Disordered" evidence="1">
    <location>
        <begin position="138"/>
        <end position="158"/>
    </location>
</feature>
<dbReference type="Proteomes" id="UP000601435">
    <property type="component" value="Unassembled WGS sequence"/>
</dbReference>
<feature type="compositionally biased region" description="Low complexity" evidence="1">
    <location>
        <begin position="648"/>
        <end position="668"/>
    </location>
</feature>
<dbReference type="EMBL" id="CAJNJA010005554">
    <property type="protein sequence ID" value="CAE7192708.1"/>
    <property type="molecule type" value="Genomic_DNA"/>
</dbReference>
<dbReference type="PROSITE" id="PS00141">
    <property type="entry name" value="ASP_PROTEASE"/>
    <property type="match status" value="1"/>
</dbReference>
<evidence type="ECO:0000313" key="3">
    <source>
        <dbReference type="Proteomes" id="UP000601435"/>
    </source>
</evidence>
<accession>A0A812J2Y8</accession>
<name>A0A812J2Y8_9DINO</name>
<dbReference type="GO" id="GO:0004190">
    <property type="term" value="F:aspartic-type endopeptidase activity"/>
    <property type="evidence" value="ECO:0007669"/>
    <property type="project" value="InterPro"/>
</dbReference>
<evidence type="ECO:0000256" key="1">
    <source>
        <dbReference type="SAM" id="MobiDB-lite"/>
    </source>
</evidence>
<feature type="region of interest" description="Disordered" evidence="1">
    <location>
        <begin position="627"/>
        <end position="668"/>
    </location>
</feature>
<dbReference type="InterPro" id="IPR001969">
    <property type="entry name" value="Aspartic_peptidase_AS"/>
</dbReference>
<organism evidence="2 3">
    <name type="scientific">Symbiodinium necroappetens</name>
    <dbReference type="NCBI Taxonomy" id="1628268"/>
    <lineage>
        <taxon>Eukaryota</taxon>
        <taxon>Sar</taxon>
        <taxon>Alveolata</taxon>
        <taxon>Dinophyceae</taxon>
        <taxon>Suessiales</taxon>
        <taxon>Symbiodiniaceae</taxon>
        <taxon>Symbiodinium</taxon>
    </lineage>
</organism>
<protein>
    <submittedName>
        <fullName evidence="2">Uncharacterized protein</fullName>
    </submittedName>
</protein>
<gene>
    <name evidence="2" type="ORF">SNEC2469_LOCUS1223</name>
</gene>